<feature type="binding site" evidence="4">
    <location>
        <begin position="7"/>
        <end position="20"/>
    </location>
    <ligand>
        <name>ATP</name>
        <dbReference type="ChEBI" id="CHEBI:30616"/>
    </ligand>
</feature>
<comment type="subcellular location">
    <subcellularLocation>
        <location evidence="4">Cytoplasm</location>
    </subcellularLocation>
</comment>
<keyword evidence="4" id="KW-0694">RNA-binding</keyword>
<dbReference type="Proteomes" id="UP000242704">
    <property type="component" value="Unassembled WGS sequence"/>
</dbReference>
<evidence type="ECO:0000313" key="5">
    <source>
        <dbReference type="EMBL" id="PTG15654.1"/>
    </source>
</evidence>
<dbReference type="PANTHER" id="PTHR37825">
    <property type="entry name" value="TRNA(MET) CYTIDINE ACETATE LIGASE"/>
    <property type="match status" value="1"/>
</dbReference>
<feature type="binding site" evidence="4">
    <location>
        <position position="152"/>
    </location>
    <ligand>
        <name>ATP</name>
        <dbReference type="ChEBI" id="CHEBI:30616"/>
    </ligand>
</feature>
<dbReference type="InterPro" id="IPR008513">
    <property type="entry name" value="tRNA(Met)_cyd_acetate_ligase"/>
</dbReference>
<comment type="catalytic activity">
    <reaction evidence="4">
        <text>cytidine(34) in elongator tRNA(Met) + acetate + ATP = N(4)-acetylcytidine(34) in elongator tRNA(Met) + AMP + diphosphate</text>
        <dbReference type="Rhea" id="RHEA:58144"/>
        <dbReference type="Rhea" id="RHEA-COMP:10693"/>
        <dbReference type="Rhea" id="RHEA-COMP:10694"/>
        <dbReference type="ChEBI" id="CHEBI:30089"/>
        <dbReference type="ChEBI" id="CHEBI:30616"/>
        <dbReference type="ChEBI" id="CHEBI:33019"/>
        <dbReference type="ChEBI" id="CHEBI:74900"/>
        <dbReference type="ChEBI" id="CHEBI:82748"/>
        <dbReference type="ChEBI" id="CHEBI:456215"/>
    </reaction>
</comment>
<dbReference type="GO" id="GO:0005737">
    <property type="term" value="C:cytoplasm"/>
    <property type="evidence" value="ECO:0007669"/>
    <property type="project" value="UniProtKB-SubCell"/>
</dbReference>
<evidence type="ECO:0000256" key="3">
    <source>
        <dbReference type="ARBA" id="ARBA00022694"/>
    </source>
</evidence>
<dbReference type="PANTHER" id="PTHR37825:SF1">
    <property type="entry name" value="TRNA(MET) CYTIDINE ACETATE LIGASE"/>
    <property type="match status" value="1"/>
</dbReference>
<comment type="caution">
    <text evidence="5">The sequence shown here is derived from an EMBL/GenBank/DDBJ whole genome shotgun (WGS) entry which is preliminary data.</text>
</comment>
<dbReference type="GO" id="GO:0005524">
    <property type="term" value="F:ATP binding"/>
    <property type="evidence" value="ECO:0007669"/>
    <property type="project" value="UniProtKB-KW"/>
</dbReference>
<dbReference type="EC" id="6.3.4.-" evidence="4"/>
<keyword evidence="1 4" id="KW-0820">tRNA-binding</keyword>
<dbReference type="GO" id="GO:0000049">
    <property type="term" value="F:tRNA binding"/>
    <property type="evidence" value="ECO:0007669"/>
    <property type="project" value="UniProtKB-KW"/>
</dbReference>
<dbReference type="GO" id="GO:0006400">
    <property type="term" value="P:tRNA modification"/>
    <property type="evidence" value="ECO:0007669"/>
    <property type="project" value="UniProtKB-UniRule"/>
</dbReference>
<comment type="similarity">
    <text evidence="4">Belongs to the TmcAL family.</text>
</comment>
<dbReference type="Gene3D" id="3.40.50.620">
    <property type="entry name" value="HUPs"/>
    <property type="match status" value="1"/>
</dbReference>
<dbReference type="NCBIfam" id="NF010191">
    <property type="entry name" value="PRK13670.1"/>
    <property type="match status" value="1"/>
</dbReference>
<proteinExistence type="inferred from homology"/>
<keyword evidence="3 4" id="KW-0819">tRNA processing</keyword>
<dbReference type="Pfam" id="PF05636">
    <property type="entry name" value="HIGH_NTase1"/>
    <property type="match status" value="1"/>
</dbReference>
<dbReference type="HAMAP" id="MF_01539">
    <property type="entry name" value="TmcAL"/>
    <property type="match status" value="1"/>
</dbReference>
<comment type="function">
    <text evidence="4">Catalyzes the formation of N(4)-acetylcytidine (ac(4)C) at the wobble position of elongator tRNA(Met), using acetate and ATP as substrates. First activates an acetate ion to form acetyladenylate (Ac-AMP) and then transfers the acetyl group to tRNA to form ac(4)C34.</text>
</comment>
<protein>
    <recommendedName>
        <fullName evidence="4">tRNA(Met) cytidine acetate ligase</fullName>
        <ecNumber evidence="4">6.3.4.-</ecNumber>
    </recommendedName>
</protein>
<dbReference type="EMBL" id="PZBZ01000016">
    <property type="protein sequence ID" value="PTG15654.1"/>
    <property type="molecule type" value="Genomic_DNA"/>
</dbReference>
<evidence type="ECO:0000256" key="4">
    <source>
        <dbReference type="HAMAP-Rule" id="MF_01539"/>
    </source>
</evidence>
<name>A0AAE5T1R3_STACR</name>
<feature type="binding site" evidence="4">
    <location>
        <begin position="177"/>
        <end position="178"/>
    </location>
    <ligand>
        <name>ATP</name>
        <dbReference type="ChEBI" id="CHEBI:30616"/>
    </ligand>
</feature>
<evidence type="ECO:0000256" key="2">
    <source>
        <dbReference type="ARBA" id="ARBA00022598"/>
    </source>
</evidence>
<dbReference type="AlphaFoldDB" id="A0AAE5T1R3"/>
<reference evidence="5 6" key="1">
    <citation type="journal article" date="2016" name="Front. Microbiol.">
        <title>Comprehensive Phylogenetic Analysis of Bovine Non-aureus Staphylococci Species Based on Whole-Genome Sequencing.</title>
        <authorList>
            <person name="Naushad S."/>
            <person name="Barkema H.W."/>
            <person name="Luby C."/>
            <person name="Condas L.A."/>
            <person name="Nobrega D.B."/>
            <person name="Carson D.A."/>
            <person name="De Buck J."/>
        </authorList>
    </citation>
    <scope>NUCLEOTIDE SEQUENCE [LARGE SCALE GENOMIC DNA]</scope>
    <source>
        <strain evidence="5 6">SNUC 505</strain>
    </source>
</reference>
<accession>A0AAE5T1R3</accession>
<gene>
    <name evidence="4" type="primary">tmcAL</name>
    <name evidence="5" type="ORF">BU653_04070</name>
</gene>
<evidence type="ECO:0000313" key="6">
    <source>
        <dbReference type="Proteomes" id="UP000242704"/>
    </source>
</evidence>
<keyword evidence="4" id="KW-0067">ATP-binding</keyword>
<dbReference type="GO" id="GO:0016879">
    <property type="term" value="F:ligase activity, forming carbon-nitrogen bonds"/>
    <property type="evidence" value="ECO:0007669"/>
    <property type="project" value="UniProtKB-UniRule"/>
</dbReference>
<evidence type="ECO:0000256" key="1">
    <source>
        <dbReference type="ARBA" id="ARBA00022555"/>
    </source>
</evidence>
<keyword evidence="4" id="KW-0547">Nucleotide-binding</keyword>
<keyword evidence="4" id="KW-0963">Cytoplasm</keyword>
<keyword evidence="2 4" id="KW-0436">Ligase</keyword>
<feature type="binding site" evidence="4">
    <location>
        <position position="100"/>
    </location>
    <ligand>
        <name>ATP</name>
        <dbReference type="ChEBI" id="CHEBI:30616"/>
    </ligand>
</feature>
<organism evidence="5 6">
    <name type="scientific">Staphylococcus chromogenes</name>
    <name type="common">Staphylococcus hyicus subsp. chromogenes</name>
    <dbReference type="NCBI Taxonomy" id="46126"/>
    <lineage>
        <taxon>Bacteria</taxon>
        <taxon>Bacillati</taxon>
        <taxon>Bacillota</taxon>
        <taxon>Bacilli</taxon>
        <taxon>Bacillales</taxon>
        <taxon>Staphylococcaceae</taxon>
        <taxon>Staphylococcus</taxon>
    </lineage>
</organism>
<dbReference type="InterPro" id="IPR014729">
    <property type="entry name" value="Rossmann-like_a/b/a_fold"/>
</dbReference>
<dbReference type="RefSeq" id="WP_107360531.1">
    <property type="nucleotide sequence ID" value="NZ_JAHSUP010000007.1"/>
</dbReference>
<dbReference type="SUPFAM" id="SSF52374">
    <property type="entry name" value="Nucleotidylyl transferase"/>
    <property type="match status" value="1"/>
</dbReference>
<sequence length="381" mass="43678">MKSVALITEYNPFHNGHLYHVQQSKYNTDADVVIAIMSGQFMMRGMPAMYSKFIRTQMALTGVDLVVELPLLGCLSSSDRFAEMGVKVANYLEADTLSFGSESGNLHELQKVCSQLIALEQDSHFQTQLKEGKHYARIIDEKMRHPLLNSPNNILALSYLKQLHLQRSPIQPITIPRIETQHHQHELTHETLGSGSAIRKDILSNGAQWQHCVPSDNINLFHNPFNDYTTLFQMIKLSILQQDVQSLASIYTMSEGFEHRLKRTIHQANDYDTLLKLLKTKRYTHTHIQRVLMNVLLHFTYNDVNTDVKAVRILGMNVKGQAYLKQVKQRHPDKKFITNVNKVTADYFKNEIKATHIYNLLTGEQKTDFNTPVIIHNNSVV</sequence>